<feature type="binding site" evidence="3">
    <location>
        <position position="145"/>
    </location>
    <ligand>
        <name>ATP</name>
        <dbReference type="ChEBI" id="CHEBI:30616"/>
    </ligand>
</feature>
<feature type="compositionally biased region" description="Basic and acidic residues" evidence="4">
    <location>
        <begin position="762"/>
        <end position="801"/>
    </location>
</feature>
<dbReference type="Pfam" id="PF00069">
    <property type="entry name" value="Pkinase"/>
    <property type="match status" value="1"/>
</dbReference>
<feature type="region of interest" description="Disordered" evidence="4">
    <location>
        <begin position="663"/>
        <end position="801"/>
    </location>
</feature>
<keyword evidence="6" id="KW-0808">Transferase</keyword>
<keyword evidence="2 3" id="KW-0067">ATP-binding</keyword>
<dbReference type="PROSITE" id="PS00107">
    <property type="entry name" value="PROTEIN_KINASE_ATP"/>
    <property type="match status" value="1"/>
</dbReference>
<evidence type="ECO:0000256" key="3">
    <source>
        <dbReference type="PROSITE-ProRule" id="PRU10141"/>
    </source>
</evidence>
<evidence type="ECO:0000313" key="7">
    <source>
        <dbReference type="Proteomes" id="UP000012073"/>
    </source>
</evidence>
<dbReference type="AlphaFoldDB" id="R7QC23"/>
<accession>R7QC23</accession>
<dbReference type="KEGG" id="ccp:CHC_T00008589001"/>
<keyword evidence="6" id="KW-0418">Kinase</keyword>
<sequence length="823" mass="91477">MSSSFQESQMLNIRNDDPASMEGFLLQRGQRTLRMNILHFKLFDNVLECRDGPCCTPTWSVSVLDATISRVHKRGIVITLNGDKSKIRLRARSNGEACAWEFHLRRASQRKITDRYELQDRIGEGNFAEVVNGIEKSTRKTVAVKIMEKEPDEVDQTRAIDCEVEFVRKDVQHPNVVKTLDVFNTIDKLFIVMEHGGKSLQAIMHEQGTLSERETAHIVDQLLDALEHLHSQGIVHRDIKPDNVLVSENMSPFDAKLTDFGLCGMMSPTSNKQSLEGTIGTPAFIAPEVLTESKHGRAVDLWSLGVLTYEMLSGGLPFTGLTMSAVLEKVEIGSFGFYGAVWNDVSESAKDFVRGLLKVKVGERLSVQEAKKHRWIQGESNRDGMPNVSSLNAEVCEASSVSDGTLVCPSSNDASEVHSIGGTLTSFVDKQEEHGRSWGVAMRERLSNADTFGSFRRLTSFGSIEMSPLEDRKALRETGRERRPTRRVVEGQKPIMEKTSASLRPTINLGSMLIESLQRGASSDETGTKPQESFRSVIGKLPKMAKRAISFRPHRRPREMEMGHSHDSTSFGDARTSRWMACRKLLGQLPSVTKLRTFFPTQTHASLGDTEAARASYGRLERGETLVMRKHVVSFSSRESQRDSQPTAFQIEAGRDMAPADKYDEIPLLGSPSEAHDKSSETEPRKDIAGTDKCEKSRPPDNLRDSQPEWVKSEAGKEIATDDIPRGERTHDAHPKSPKSEARKGIAPATQCDDIPLGNSPREAHGKSAKSEAGRDIASADKRDEDQNVGEKDRRGPDRGLHAVCVERLQGQRVGEQFCSHLP</sequence>
<dbReference type="OMA" id="NEDECHE"/>
<evidence type="ECO:0000259" key="5">
    <source>
        <dbReference type="PROSITE" id="PS50011"/>
    </source>
</evidence>
<reference evidence="7" key="1">
    <citation type="journal article" date="2013" name="Proc. Natl. Acad. Sci. U.S.A.">
        <title>Genome structure and metabolic features in the red seaweed Chondrus crispus shed light on evolution of the Archaeplastida.</title>
        <authorList>
            <person name="Collen J."/>
            <person name="Porcel B."/>
            <person name="Carre W."/>
            <person name="Ball S.G."/>
            <person name="Chaparro C."/>
            <person name="Tonon T."/>
            <person name="Barbeyron T."/>
            <person name="Michel G."/>
            <person name="Noel B."/>
            <person name="Valentin K."/>
            <person name="Elias M."/>
            <person name="Artiguenave F."/>
            <person name="Arun A."/>
            <person name="Aury J.M."/>
            <person name="Barbosa-Neto J.F."/>
            <person name="Bothwell J.H."/>
            <person name="Bouget F.Y."/>
            <person name="Brillet L."/>
            <person name="Cabello-Hurtado F."/>
            <person name="Capella-Gutierrez S."/>
            <person name="Charrier B."/>
            <person name="Cladiere L."/>
            <person name="Cock J.M."/>
            <person name="Coelho S.M."/>
            <person name="Colleoni C."/>
            <person name="Czjzek M."/>
            <person name="Da Silva C."/>
            <person name="Delage L."/>
            <person name="Denoeud F."/>
            <person name="Deschamps P."/>
            <person name="Dittami S.M."/>
            <person name="Gabaldon T."/>
            <person name="Gachon C.M."/>
            <person name="Groisillier A."/>
            <person name="Herve C."/>
            <person name="Jabbari K."/>
            <person name="Katinka M."/>
            <person name="Kloareg B."/>
            <person name="Kowalczyk N."/>
            <person name="Labadie K."/>
            <person name="Leblanc C."/>
            <person name="Lopez P.J."/>
            <person name="McLachlan D.H."/>
            <person name="Meslet-Cladiere L."/>
            <person name="Moustafa A."/>
            <person name="Nehr Z."/>
            <person name="Nyvall Collen P."/>
            <person name="Panaud O."/>
            <person name="Partensky F."/>
            <person name="Poulain J."/>
            <person name="Rensing S.A."/>
            <person name="Rousvoal S."/>
            <person name="Samson G."/>
            <person name="Symeonidi A."/>
            <person name="Weissenbach J."/>
            <person name="Zambounis A."/>
            <person name="Wincker P."/>
            <person name="Boyen C."/>
        </authorList>
    </citation>
    <scope>NUCLEOTIDE SEQUENCE [LARGE SCALE GENOMIC DNA]</scope>
    <source>
        <strain evidence="7">cv. Stackhouse</strain>
    </source>
</reference>
<evidence type="ECO:0000256" key="4">
    <source>
        <dbReference type="SAM" id="MobiDB-lite"/>
    </source>
</evidence>
<evidence type="ECO:0000313" key="6">
    <source>
        <dbReference type="EMBL" id="CDF35624.1"/>
    </source>
</evidence>
<dbReference type="PANTHER" id="PTHR24347">
    <property type="entry name" value="SERINE/THREONINE-PROTEIN KINASE"/>
    <property type="match status" value="1"/>
</dbReference>
<dbReference type="InterPro" id="IPR008271">
    <property type="entry name" value="Ser/Thr_kinase_AS"/>
</dbReference>
<evidence type="ECO:0000256" key="1">
    <source>
        <dbReference type="ARBA" id="ARBA00022741"/>
    </source>
</evidence>
<dbReference type="Gramene" id="CDF35624">
    <property type="protein sequence ID" value="CDF35624"/>
    <property type="gene ID" value="CHC_T00008589001"/>
</dbReference>
<dbReference type="SUPFAM" id="SSF50729">
    <property type="entry name" value="PH domain-like"/>
    <property type="match status" value="1"/>
</dbReference>
<dbReference type="CDD" id="cd05117">
    <property type="entry name" value="STKc_CAMK"/>
    <property type="match status" value="1"/>
</dbReference>
<gene>
    <name evidence="6" type="ORF">CHC_T00008589001</name>
</gene>
<dbReference type="OrthoDB" id="40902at2759"/>
<dbReference type="RefSeq" id="XP_005715443.1">
    <property type="nucleotide sequence ID" value="XM_005715386.1"/>
</dbReference>
<keyword evidence="7" id="KW-1185">Reference proteome</keyword>
<protein>
    <submittedName>
        <fullName evidence="6">Serine/threonine protein kinase</fullName>
    </submittedName>
</protein>
<dbReference type="GeneID" id="17323171"/>
<dbReference type="GO" id="GO:0004674">
    <property type="term" value="F:protein serine/threonine kinase activity"/>
    <property type="evidence" value="ECO:0007669"/>
    <property type="project" value="UniProtKB-KW"/>
</dbReference>
<dbReference type="EMBL" id="HG001738">
    <property type="protein sequence ID" value="CDF35624.1"/>
    <property type="molecule type" value="Genomic_DNA"/>
</dbReference>
<dbReference type="GO" id="GO:0005524">
    <property type="term" value="F:ATP binding"/>
    <property type="evidence" value="ECO:0007669"/>
    <property type="project" value="UniProtKB-UniRule"/>
</dbReference>
<dbReference type="InterPro" id="IPR017441">
    <property type="entry name" value="Protein_kinase_ATP_BS"/>
</dbReference>
<dbReference type="PROSITE" id="PS50011">
    <property type="entry name" value="PROTEIN_KINASE_DOM"/>
    <property type="match status" value="1"/>
</dbReference>
<proteinExistence type="predicted"/>
<dbReference type="SMART" id="SM00220">
    <property type="entry name" value="S_TKc"/>
    <property type="match status" value="1"/>
</dbReference>
<feature type="domain" description="Protein kinase" evidence="5">
    <location>
        <begin position="116"/>
        <end position="376"/>
    </location>
</feature>
<dbReference type="InterPro" id="IPR011009">
    <property type="entry name" value="Kinase-like_dom_sf"/>
</dbReference>
<name>R7QC23_CHOCR</name>
<dbReference type="Gene3D" id="1.10.510.10">
    <property type="entry name" value="Transferase(Phosphotransferase) domain 1"/>
    <property type="match status" value="1"/>
</dbReference>
<dbReference type="Proteomes" id="UP000012073">
    <property type="component" value="Unassembled WGS sequence"/>
</dbReference>
<keyword evidence="6" id="KW-0723">Serine/threonine-protein kinase</keyword>
<feature type="compositionally biased region" description="Basic and acidic residues" evidence="4">
    <location>
        <begin position="674"/>
        <end position="744"/>
    </location>
</feature>
<dbReference type="FunFam" id="1.10.510.10:FF:000571">
    <property type="entry name" value="Maternal embryonic leucine zipper kinase"/>
    <property type="match status" value="1"/>
</dbReference>
<keyword evidence="1 3" id="KW-0547">Nucleotide-binding</keyword>
<organism evidence="6 7">
    <name type="scientific">Chondrus crispus</name>
    <name type="common">Carrageen Irish moss</name>
    <name type="synonym">Polymorpha crispa</name>
    <dbReference type="NCBI Taxonomy" id="2769"/>
    <lineage>
        <taxon>Eukaryota</taxon>
        <taxon>Rhodophyta</taxon>
        <taxon>Florideophyceae</taxon>
        <taxon>Rhodymeniophycidae</taxon>
        <taxon>Gigartinales</taxon>
        <taxon>Gigartinaceae</taxon>
        <taxon>Chondrus</taxon>
    </lineage>
</organism>
<dbReference type="STRING" id="2769.R7QC23"/>
<dbReference type="InterPro" id="IPR000719">
    <property type="entry name" value="Prot_kinase_dom"/>
</dbReference>
<dbReference type="PROSITE" id="PS00108">
    <property type="entry name" value="PROTEIN_KINASE_ST"/>
    <property type="match status" value="1"/>
</dbReference>
<dbReference type="SUPFAM" id="SSF56112">
    <property type="entry name" value="Protein kinase-like (PK-like)"/>
    <property type="match status" value="1"/>
</dbReference>
<evidence type="ECO:0000256" key="2">
    <source>
        <dbReference type="ARBA" id="ARBA00022840"/>
    </source>
</evidence>